<name>A0A1M6CC22_9FIRM</name>
<dbReference type="InterPro" id="IPR050515">
    <property type="entry name" value="Beta-lactam/transpept"/>
</dbReference>
<evidence type="ECO:0000256" key="3">
    <source>
        <dbReference type="ARBA" id="ARBA00023136"/>
    </source>
</evidence>
<dbReference type="PANTHER" id="PTHR30627">
    <property type="entry name" value="PEPTIDOGLYCAN D,D-TRANSPEPTIDASE"/>
    <property type="match status" value="1"/>
</dbReference>
<feature type="domain" description="PASTA" evidence="5">
    <location>
        <begin position="646"/>
        <end position="705"/>
    </location>
</feature>
<accession>A0A1M6CC22</accession>
<dbReference type="CDD" id="cd06576">
    <property type="entry name" value="PASTA_Pbp2x-like_1"/>
    <property type="match status" value="1"/>
</dbReference>
<dbReference type="AlphaFoldDB" id="A0A1M6CC22"/>
<dbReference type="STRING" id="1121432.SAMN02745219_00631"/>
<dbReference type="Gene3D" id="3.40.710.10">
    <property type="entry name" value="DD-peptidase/beta-lactamase superfamily"/>
    <property type="match status" value="1"/>
</dbReference>
<dbReference type="InterPro" id="IPR001460">
    <property type="entry name" value="PCN-bd_Tpept"/>
</dbReference>
<dbReference type="InterPro" id="IPR005311">
    <property type="entry name" value="PBP_dimer"/>
</dbReference>
<evidence type="ECO:0000313" key="6">
    <source>
        <dbReference type="EMBL" id="SHI58549.1"/>
    </source>
</evidence>
<dbReference type="RefSeq" id="WP_072867313.1">
    <property type="nucleotide sequence ID" value="NZ_FQZM01000007.1"/>
</dbReference>
<evidence type="ECO:0000256" key="4">
    <source>
        <dbReference type="SAM" id="MobiDB-lite"/>
    </source>
</evidence>
<gene>
    <name evidence="6" type="ORF">SAMN02745219_00631</name>
</gene>
<dbReference type="Gene3D" id="3.90.1310.10">
    <property type="entry name" value="Penicillin-binding protein 2a (Domain 2)"/>
    <property type="match status" value="1"/>
</dbReference>
<dbReference type="SUPFAM" id="SSF54184">
    <property type="entry name" value="Penicillin-binding protein 2x (pbp-2x), c-terminal domain"/>
    <property type="match status" value="2"/>
</dbReference>
<sequence length="727" mass="79567">MRTTNIIIRRRLTSLFLLATAALVALIGRLAWIQFVRADELQQKALEVRMRDIPVEAKRGNIYDRNGRLLVTSVSAESLYAIPYLVKDPRRVAEQLAPLLDMKVERLYQILSRKSCYEWVARKLEPGTVEKIKQLKLPGLFFVEESIRHYVFGSLAPHVLGFTGIDNQGLMGIEKTFDRELQGTRGRIVVEQDATGREVPGALHKYIPPRQGNSLVLTLDETIQQFVERELDRVVAKYNPKLAVIIVMDPRTGEILAMGNRPTFDSKNWMTAPQGVWDRNPAIWYNYEPGSTFKIITTAAAISEGVVKADDQFFDPGYIKVADRYIRCWADGGHGSQTFEQVVMNSCNPGFVEVGLRLGKEKFYSYIKKFGFGDVTGIDLPGEATGILIPEKKATNLNLATMAIGQSIAVTPIQLLTATCAVANGGVLLRPHLVKEIRDPAGKVIKTFQPDVVRRVLDQEKARQVAGLLQAVVMKGTGRNAFIDGYRVAGKTGTAQVVGEGGGYVSGKYVASFTGFAPADNPRVAALVMVAEPQGGIYYGSQVAAPVFREVVRDTLHYLQVPETPGLEKPKDPFVYFEQLRVKVRVPNVVNYPLETAQNILREGGLSFVVRGEGAIVQDQTPKAGAEVLSGTSVVLDLQPPGGKSREGPVTVPNLTGLTITEVAALLAGMDLRLEAVGVGEAASQNPRPGEKVPRGTTVRVEFTPRSGLSQAPPATARPVGKFVERP</sequence>
<feature type="region of interest" description="Disordered" evidence="4">
    <location>
        <begin position="704"/>
        <end position="727"/>
    </location>
</feature>
<dbReference type="Pfam" id="PF00905">
    <property type="entry name" value="Transpeptidase"/>
    <property type="match status" value="1"/>
</dbReference>
<dbReference type="GO" id="GO:0008658">
    <property type="term" value="F:penicillin binding"/>
    <property type="evidence" value="ECO:0007669"/>
    <property type="project" value="InterPro"/>
</dbReference>
<dbReference type="GO" id="GO:0071555">
    <property type="term" value="P:cell wall organization"/>
    <property type="evidence" value="ECO:0007669"/>
    <property type="project" value="TreeGrafter"/>
</dbReference>
<dbReference type="Gene3D" id="3.30.10.20">
    <property type="match status" value="2"/>
</dbReference>
<dbReference type="SUPFAM" id="SSF56519">
    <property type="entry name" value="Penicillin binding protein dimerisation domain"/>
    <property type="match status" value="1"/>
</dbReference>
<dbReference type="Pfam" id="PF03717">
    <property type="entry name" value="PBP_dimer"/>
    <property type="match status" value="1"/>
</dbReference>
<dbReference type="InterPro" id="IPR005543">
    <property type="entry name" value="PASTA_dom"/>
</dbReference>
<evidence type="ECO:0000256" key="1">
    <source>
        <dbReference type="ARBA" id="ARBA00004370"/>
    </source>
</evidence>
<dbReference type="InterPro" id="IPR036138">
    <property type="entry name" value="PBP_dimer_sf"/>
</dbReference>
<keyword evidence="3" id="KW-0472">Membrane</keyword>
<dbReference type="OrthoDB" id="9804124at2"/>
<comment type="similarity">
    <text evidence="2">Belongs to the transpeptidase family.</text>
</comment>
<evidence type="ECO:0000313" key="7">
    <source>
        <dbReference type="Proteomes" id="UP000184529"/>
    </source>
</evidence>
<reference evidence="7" key="1">
    <citation type="submission" date="2016-11" db="EMBL/GenBank/DDBJ databases">
        <authorList>
            <person name="Varghese N."/>
            <person name="Submissions S."/>
        </authorList>
    </citation>
    <scope>NUCLEOTIDE SEQUENCE [LARGE SCALE GENOMIC DNA]</scope>
    <source>
        <strain evidence="7">DSM 16057</strain>
    </source>
</reference>
<dbReference type="CDD" id="cd06575">
    <property type="entry name" value="PASTA_Pbp2x-like_2"/>
    <property type="match status" value="1"/>
</dbReference>
<dbReference type="NCBIfam" id="TIGR02214">
    <property type="entry name" value="spoVD_pbp"/>
    <property type="match status" value="1"/>
</dbReference>
<organism evidence="6 7">
    <name type="scientific">Desulfofundulus thermosubterraneus DSM 16057</name>
    <dbReference type="NCBI Taxonomy" id="1121432"/>
    <lineage>
        <taxon>Bacteria</taxon>
        <taxon>Bacillati</taxon>
        <taxon>Bacillota</taxon>
        <taxon>Clostridia</taxon>
        <taxon>Eubacteriales</taxon>
        <taxon>Peptococcaceae</taxon>
        <taxon>Desulfofundulus</taxon>
    </lineage>
</organism>
<evidence type="ECO:0000259" key="5">
    <source>
        <dbReference type="PROSITE" id="PS51178"/>
    </source>
</evidence>
<dbReference type="Proteomes" id="UP000184529">
    <property type="component" value="Unassembled WGS sequence"/>
</dbReference>
<protein>
    <submittedName>
        <fullName evidence="6">Stage V sporulation protein D (Sporulation-specific penicillin-binding protein)</fullName>
    </submittedName>
</protein>
<proteinExistence type="inferred from homology"/>
<keyword evidence="7" id="KW-1185">Reference proteome</keyword>
<dbReference type="Pfam" id="PF03793">
    <property type="entry name" value="PASTA"/>
    <property type="match status" value="2"/>
</dbReference>
<dbReference type="InterPro" id="IPR011927">
    <property type="entry name" value="SpoVD_pbp"/>
</dbReference>
<dbReference type="PROSITE" id="PS51178">
    <property type="entry name" value="PASTA"/>
    <property type="match status" value="2"/>
</dbReference>
<dbReference type="GO" id="GO:0005886">
    <property type="term" value="C:plasma membrane"/>
    <property type="evidence" value="ECO:0007669"/>
    <property type="project" value="TreeGrafter"/>
</dbReference>
<dbReference type="Gene3D" id="3.30.450.330">
    <property type="match status" value="1"/>
</dbReference>
<comment type="subcellular location">
    <subcellularLocation>
        <location evidence="1">Membrane</location>
    </subcellularLocation>
</comment>
<feature type="domain" description="PASTA" evidence="5">
    <location>
        <begin position="583"/>
        <end position="640"/>
    </location>
</feature>
<dbReference type="InterPro" id="IPR012338">
    <property type="entry name" value="Beta-lactam/transpept-like"/>
</dbReference>
<dbReference type="PANTHER" id="PTHR30627:SF1">
    <property type="entry name" value="PEPTIDOGLYCAN D,D-TRANSPEPTIDASE FTSI"/>
    <property type="match status" value="1"/>
</dbReference>
<dbReference type="SMART" id="SM00740">
    <property type="entry name" value="PASTA"/>
    <property type="match status" value="2"/>
</dbReference>
<dbReference type="SUPFAM" id="SSF56601">
    <property type="entry name" value="beta-lactamase/transpeptidase-like"/>
    <property type="match status" value="1"/>
</dbReference>
<evidence type="ECO:0000256" key="2">
    <source>
        <dbReference type="ARBA" id="ARBA00007171"/>
    </source>
</evidence>
<dbReference type="EMBL" id="FQZM01000007">
    <property type="protein sequence ID" value="SHI58549.1"/>
    <property type="molecule type" value="Genomic_DNA"/>
</dbReference>